<proteinExistence type="predicted"/>
<name>A0A0E9W9H9_ANGAN</name>
<protein>
    <submittedName>
        <fullName evidence="1">Uncharacterized protein</fullName>
    </submittedName>
</protein>
<dbReference type="AlphaFoldDB" id="A0A0E9W9H9"/>
<dbReference type="EMBL" id="GBXM01022429">
    <property type="protein sequence ID" value="JAH86148.1"/>
    <property type="molecule type" value="Transcribed_RNA"/>
</dbReference>
<reference evidence="1" key="2">
    <citation type="journal article" date="2015" name="Fish Shellfish Immunol.">
        <title>Early steps in the European eel (Anguilla anguilla)-Vibrio vulnificus interaction in the gills: Role of the RtxA13 toxin.</title>
        <authorList>
            <person name="Callol A."/>
            <person name="Pajuelo D."/>
            <person name="Ebbesson L."/>
            <person name="Teles M."/>
            <person name="MacKenzie S."/>
            <person name="Amaro C."/>
        </authorList>
    </citation>
    <scope>NUCLEOTIDE SEQUENCE</scope>
</reference>
<sequence>MQFILTPPPTLSPGLTAHKKGRSVENHYNNNNNFHVENLKILGDRATQGCVSK</sequence>
<organism evidence="1">
    <name type="scientific">Anguilla anguilla</name>
    <name type="common">European freshwater eel</name>
    <name type="synonym">Muraena anguilla</name>
    <dbReference type="NCBI Taxonomy" id="7936"/>
    <lineage>
        <taxon>Eukaryota</taxon>
        <taxon>Metazoa</taxon>
        <taxon>Chordata</taxon>
        <taxon>Craniata</taxon>
        <taxon>Vertebrata</taxon>
        <taxon>Euteleostomi</taxon>
        <taxon>Actinopterygii</taxon>
        <taxon>Neopterygii</taxon>
        <taxon>Teleostei</taxon>
        <taxon>Anguilliformes</taxon>
        <taxon>Anguillidae</taxon>
        <taxon>Anguilla</taxon>
    </lineage>
</organism>
<reference evidence="1" key="1">
    <citation type="submission" date="2014-11" db="EMBL/GenBank/DDBJ databases">
        <authorList>
            <person name="Amaro Gonzalez C."/>
        </authorList>
    </citation>
    <scope>NUCLEOTIDE SEQUENCE</scope>
</reference>
<accession>A0A0E9W9H9</accession>
<evidence type="ECO:0000313" key="1">
    <source>
        <dbReference type="EMBL" id="JAH86148.1"/>
    </source>
</evidence>